<keyword evidence="2" id="KW-1185">Reference proteome</keyword>
<dbReference type="Proteomes" id="UP000053647">
    <property type="component" value="Unassembled WGS sequence"/>
</dbReference>
<reference evidence="1 2" key="1">
    <citation type="submission" date="2014-06" db="EMBL/GenBank/DDBJ databases">
        <authorList>
            <consortium name="DOE Joint Genome Institute"/>
            <person name="Kuo A."/>
            <person name="Kohler A."/>
            <person name="Nagy L.G."/>
            <person name="Floudas D."/>
            <person name="Copeland A."/>
            <person name="Barry K.W."/>
            <person name="Cichocki N."/>
            <person name="Veneault-Fourrey C."/>
            <person name="LaButti K."/>
            <person name="Lindquist E.A."/>
            <person name="Lipzen A."/>
            <person name="Lundell T."/>
            <person name="Morin E."/>
            <person name="Murat C."/>
            <person name="Sun H."/>
            <person name="Tunlid A."/>
            <person name="Henrissat B."/>
            <person name="Grigoriev I.V."/>
            <person name="Hibbett D.S."/>
            <person name="Martin F."/>
            <person name="Nordberg H.P."/>
            <person name="Cantor M.N."/>
            <person name="Hua S.X."/>
        </authorList>
    </citation>
    <scope>NUCLEOTIDE SEQUENCE [LARGE SCALE GENOMIC DNA]</scope>
    <source>
        <strain evidence="1 2">ATCC 200175</strain>
    </source>
</reference>
<dbReference type="AlphaFoldDB" id="A0A0C9SMM0"/>
<dbReference type="Gene3D" id="3.60.10.10">
    <property type="entry name" value="Endonuclease/exonuclease/phosphatase"/>
    <property type="match status" value="1"/>
</dbReference>
<evidence type="ECO:0000313" key="2">
    <source>
        <dbReference type="Proteomes" id="UP000053647"/>
    </source>
</evidence>
<evidence type="ECO:0000313" key="1">
    <source>
        <dbReference type="EMBL" id="KIJ06409.1"/>
    </source>
</evidence>
<name>A0A0C9SMM0_PAXIN</name>
<proteinExistence type="predicted"/>
<evidence type="ECO:0008006" key="3">
    <source>
        <dbReference type="Google" id="ProtNLM"/>
    </source>
</evidence>
<dbReference type="EMBL" id="KN820342">
    <property type="protein sequence ID" value="KIJ06409.1"/>
    <property type="molecule type" value="Genomic_DNA"/>
</dbReference>
<protein>
    <recommendedName>
        <fullName evidence="3">Endonuclease/exonuclease/phosphatase domain-containing protein</fullName>
    </recommendedName>
</protein>
<feature type="non-terminal residue" evidence="1">
    <location>
        <position position="65"/>
    </location>
</feature>
<sequence>MNNRRQDKTTRLRIWQQNLNASKDAQILFLNGINPDEWDILTIQEPYINPVNNTISTRKYHAIYP</sequence>
<reference evidence="2" key="2">
    <citation type="submission" date="2015-01" db="EMBL/GenBank/DDBJ databases">
        <title>Evolutionary Origins and Diversification of the Mycorrhizal Mutualists.</title>
        <authorList>
            <consortium name="DOE Joint Genome Institute"/>
            <consortium name="Mycorrhizal Genomics Consortium"/>
            <person name="Kohler A."/>
            <person name="Kuo A."/>
            <person name="Nagy L.G."/>
            <person name="Floudas D."/>
            <person name="Copeland A."/>
            <person name="Barry K.W."/>
            <person name="Cichocki N."/>
            <person name="Veneault-Fourrey C."/>
            <person name="LaButti K."/>
            <person name="Lindquist E.A."/>
            <person name="Lipzen A."/>
            <person name="Lundell T."/>
            <person name="Morin E."/>
            <person name="Murat C."/>
            <person name="Riley R."/>
            <person name="Ohm R."/>
            <person name="Sun H."/>
            <person name="Tunlid A."/>
            <person name="Henrissat B."/>
            <person name="Grigoriev I.V."/>
            <person name="Hibbett D.S."/>
            <person name="Martin F."/>
        </authorList>
    </citation>
    <scope>NUCLEOTIDE SEQUENCE [LARGE SCALE GENOMIC DNA]</scope>
    <source>
        <strain evidence="2">ATCC 200175</strain>
    </source>
</reference>
<dbReference type="InterPro" id="IPR036691">
    <property type="entry name" value="Endo/exonu/phosph_ase_sf"/>
</dbReference>
<dbReference type="SUPFAM" id="SSF56219">
    <property type="entry name" value="DNase I-like"/>
    <property type="match status" value="1"/>
</dbReference>
<dbReference type="HOGENOM" id="CLU_192419_1_0_1"/>
<accession>A0A0C9SMM0</accession>
<gene>
    <name evidence="1" type="ORF">PAXINDRAFT_47619</name>
</gene>
<dbReference type="OrthoDB" id="2840473at2759"/>
<organism evidence="1 2">
    <name type="scientific">Paxillus involutus ATCC 200175</name>
    <dbReference type="NCBI Taxonomy" id="664439"/>
    <lineage>
        <taxon>Eukaryota</taxon>
        <taxon>Fungi</taxon>
        <taxon>Dikarya</taxon>
        <taxon>Basidiomycota</taxon>
        <taxon>Agaricomycotina</taxon>
        <taxon>Agaricomycetes</taxon>
        <taxon>Agaricomycetidae</taxon>
        <taxon>Boletales</taxon>
        <taxon>Paxilineae</taxon>
        <taxon>Paxillaceae</taxon>
        <taxon>Paxillus</taxon>
    </lineage>
</organism>